<dbReference type="RefSeq" id="WP_364454244.1">
    <property type="nucleotide sequence ID" value="NZ_JBFARM010000007.1"/>
</dbReference>
<keyword evidence="4" id="KW-1185">Reference proteome</keyword>
<name>A0ABV3H927_9ACTN</name>
<dbReference type="Proteomes" id="UP001552427">
    <property type="component" value="Unassembled WGS sequence"/>
</dbReference>
<keyword evidence="3" id="KW-0547">Nucleotide-binding</keyword>
<accession>A0ABV3H927</accession>
<dbReference type="InterPro" id="IPR036890">
    <property type="entry name" value="HATPase_C_sf"/>
</dbReference>
<dbReference type="SUPFAM" id="SSF55874">
    <property type="entry name" value="ATPase domain of HSP90 chaperone/DNA topoisomerase II/histidine kinase"/>
    <property type="match status" value="1"/>
</dbReference>
<evidence type="ECO:0000313" key="3">
    <source>
        <dbReference type="EMBL" id="MEV4288869.1"/>
    </source>
</evidence>
<dbReference type="Gene3D" id="3.30.565.10">
    <property type="entry name" value="Histidine kinase-like ATPase, C-terminal domain"/>
    <property type="match status" value="1"/>
</dbReference>
<proteinExistence type="predicted"/>
<sequence>MIKDLDDCALLPSLARRELQAWMGEHSALENLQLIASELVTNALVHGRGPWVRMSLFPVDGDGRRYWRLAVVDPGSSGRIPLPRMPGEEESRGRGLWVVDALTCGCWGTERTVIGERVVWALLPR</sequence>
<organism evidence="3 4">
    <name type="scientific">Nonomuraea bangladeshensis</name>
    <dbReference type="NCBI Taxonomy" id="404385"/>
    <lineage>
        <taxon>Bacteria</taxon>
        <taxon>Bacillati</taxon>
        <taxon>Actinomycetota</taxon>
        <taxon>Actinomycetes</taxon>
        <taxon>Streptosporangiales</taxon>
        <taxon>Streptosporangiaceae</taxon>
        <taxon>Nonomuraea</taxon>
    </lineage>
</organism>
<dbReference type="PANTHER" id="PTHR35526">
    <property type="entry name" value="ANTI-SIGMA-F FACTOR RSBW-RELATED"/>
    <property type="match status" value="1"/>
</dbReference>
<keyword evidence="3" id="KW-0067">ATP-binding</keyword>
<protein>
    <submittedName>
        <fullName evidence="3">ATP-binding protein</fullName>
    </submittedName>
</protein>
<evidence type="ECO:0000256" key="1">
    <source>
        <dbReference type="ARBA" id="ARBA00022527"/>
    </source>
</evidence>
<dbReference type="Pfam" id="PF13581">
    <property type="entry name" value="HATPase_c_2"/>
    <property type="match status" value="1"/>
</dbReference>
<dbReference type="EMBL" id="JBFARM010000007">
    <property type="protein sequence ID" value="MEV4288869.1"/>
    <property type="molecule type" value="Genomic_DNA"/>
</dbReference>
<keyword evidence="1" id="KW-0418">Kinase</keyword>
<dbReference type="InterPro" id="IPR003594">
    <property type="entry name" value="HATPase_dom"/>
</dbReference>
<evidence type="ECO:0000313" key="4">
    <source>
        <dbReference type="Proteomes" id="UP001552427"/>
    </source>
</evidence>
<dbReference type="InterPro" id="IPR050267">
    <property type="entry name" value="Anti-sigma-factor_SerPK"/>
</dbReference>
<comment type="caution">
    <text evidence="3">The sequence shown here is derived from an EMBL/GenBank/DDBJ whole genome shotgun (WGS) entry which is preliminary data.</text>
</comment>
<keyword evidence="1" id="KW-0808">Transferase</keyword>
<dbReference type="PANTHER" id="PTHR35526:SF3">
    <property type="entry name" value="ANTI-SIGMA-F FACTOR RSBW"/>
    <property type="match status" value="1"/>
</dbReference>
<feature type="domain" description="Histidine kinase/HSP90-like ATPase" evidence="2">
    <location>
        <begin position="13"/>
        <end position="103"/>
    </location>
</feature>
<dbReference type="GO" id="GO:0005524">
    <property type="term" value="F:ATP binding"/>
    <property type="evidence" value="ECO:0007669"/>
    <property type="project" value="UniProtKB-KW"/>
</dbReference>
<reference evidence="3 4" key="1">
    <citation type="submission" date="2024-06" db="EMBL/GenBank/DDBJ databases">
        <title>The Natural Products Discovery Center: Release of the First 8490 Sequenced Strains for Exploring Actinobacteria Biosynthetic Diversity.</title>
        <authorList>
            <person name="Kalkreuter E."/>
            <person name="Kautsar S.A."/>
            <person name="Yang D."/>
            <person name="Bader C.D."/>
            <person name="Teijaro C.N."/>
            <person name="Fluegel L."/>
            <person name="Davis C.M."/>
            <person name="Simpson J.R."/>
            <person name="Lauterbach L."/>
            <person name="Steele A.D."/>
            <person name="Gui C."/>
            <person name="Meng S."/>
            <person name="Li G."/>
            <person name="Viehrig K."/>
            <person name="Ye F."/>
            <person name="Su P."/>
            <person name="Kiefer A.F."/>
            <person name="Nichols A."/>
            <person name="Cepeda A.J."/>
            <person name="Yan W."/>
            <person name="Fan B."/>
            <person name="Jiang Y."/>
            <person name="Adhikari A."/>
            <person name="Zheng C.-J."/>
            <person name="Schuster L."/>
            <person name="Cowan T.M."/>
            <person name="Smanski M.J."/>
            <person name="Chevrette M.G."/>
            <person name="De Carvalho L.P.S."/>
            <person name="Shen B."/>
        </authorList>
    </citation>
    <scope>NUCLEOTIDE SEQUENCE [LARGE SCALE GENOMIC DNA]</scope>
    <source>
        <strain evidence="3 4">NPDC049574</strain>
    </source>
</reference>
<evidence type="ECO:0000259" key="2">
    <source>
        <dbReference type="Pfam" id="PF13581"/>
    </source>
</evidence>
<gene>
    <name evidence="3" type="ORF">AB0K40_25455</name>
</gene>
<dbReference type="CDD" id="cd16936">
    <property type="entry name" value="HATPase_RsbW-like"/>
    <property type="match status" value="1"/>
</dbReference>
<keyword evidence="1" id="KW-0723">Serine/threonine-protein kinase</keyword>